<evidence type="ECO:0000256" key="1">
    <source>
        <dbReference type="ARBA" id="ARBA00001412"/>
    </source>
</evidence>
<evidence type="ECO:0000256" key="5">
    <source>
        <dbReference type="ARBA" id="ARBA00023295"/>
    </source>
</evidence>
<dbReference type="InterPro" id="IPR006103">
    <property type="entry name" value="Glyco_hydro_2_cat"/>
</dbReference>
<dbReference type="InterPro" id="IPR011013">
    <property type="entry name" value="Gal_mutarotase_sf_dom"/>
</dbReference>
<dbReference type="STRING" id="858640.A3K86_04880"/>
<dbReference type="SUPFAM" id="SSF49785">
    <property type="entry name" value="Galactose-binding domain-like"/>
    <property type="match status" value="1"/>
</dbReference>
<dbReference type="InterPro" id="IPR004199">
    <property type="entry name" value="B-gal_small/dom_5"/>
</dbReference>
<keyword evidence="4" id="KW-0378">Hydrolase</keyword>
<accession>A0A178KML0</accession>
<dbReference type="GO" id="GO:0004565">
    <property type="term" value="F:beta-galactosidase activity"/>
    <property type="evidence" value="ECO:0007669"/>
    <property type="project" value="UniProtKB-EC"/>
</dbReference>
<sequence length="1054" mass="119079">MSKNMRDDGVIEHLFEDVNGIPRVLEDHAINGICKEPPRPFLFPFTNEFEAIANDPASTRNYLSLNGLWKFNLATKPEQRERHFFEKDFDASSWDMIKVPANWESQGWDNAIYVDERYAFDATCPNVPREYNPVGSYITEFDLDDTWQGEETFLHIGGVRTAAFIWINGERVGYTQNSKNPAEFRISDHIVKGKNKIAVQVYRWSNASYVEKQDMLDMSGFEREVFIYSTASHRIYDVYFQQDLSDDFQSASFRITTQIQNYLNESSPLYVKAELLDNSASMARVFANQEALECGTGDSEISFQGQIETPQLWTAETPNLYTLLVSIFDSEHNLIEVTSHKVGFRRVSIGDGRLLVNGVAIKIKGVNRHELHPTLGHVPTEENMLRDIQLMKEHNINAVRTSHFPCHSRWYQLCDQYGLYVIDEANIESHPLALSPDTQIGDDESWLPAHLDRVKAMVERDKNHPSIIIWSMGNEAGTGMIFDTMYNWIKARDNSRPVQYEPAGELPYTDIVCPMYPTLERLESFAKQGDSRPMIMIEYAHAMGNSVGILGDYWEIIDANDNLQGGFIWEWMDHALELTNERGEKYWGYGKDYHPTMQTDGNFMNDGLVGADRVPHPHMTEVKKVYSPIRFNAINAENGIFEIQNRYDFINLQHLEITYEILADGEAVHSGFVALDDVPPNTSAEFIVGINHDVFIAGKEHIITLSAREKYQSALLGLGAEIGWGQFNLTERPVVLNTASKNIIDQNIVAGSTPSVERTADSVAITGDAFRLVFCAQTGDLKQYQVGTVNITDFSFIPNFWRGMTDNDLGAGVHEFASVWKEAGQNKELLNLGCDTNDSLNAVVIKAQFALPAVSSEVTYTYTVFPSGEMKVDFDFVTDDSELPIIPRVGSQVVLPQEYRYMKWYGRGEVETYSDRKGQKVGVFGGTLWDNFHAYPRPQESGNKTDIRWFKLTNIHGQGIEVVADDQLLNMSAWPFEAKELDFVPDLESESASGLTPISQKNGVDVQPSGVTTLNIDLAQMGTGGQNSWGSLPPAQYQLPAKNYSYSFVVRPIN</sequence>
<keyword evidence="5" id="KW-0326">Glycosidase</keyword>
<evidence type="ECO:0000313" key="9">
    <source>
        <dbReference type="Proteomes" id="UP000078503"/>
    </source>
</evidence>
<evidence type="ECO:0000259" key="7">
    <source>
        <dbReference type="SMART" id="SM01038"/>
    </source>
</evidence>
<organism evidence="8 9">
    <name type="scientific">Photobacterium jeanii</name>
    <dbReference type="NCBI Taxonomy" id="858640"/>
    <lineage>
        <taxon>Bacteria</taxon>
        <taxon>Pseudomonadati</taxon>
        <taxon>Pseudomonadota</taxon>
        <taxon>Gammaproteobacteria</taxon>
        <taxon>Vibrionales</taxon>
        <taxon>Vibrionaceae</taxon>
        <taxon>Photobacterium</taxon>
    </lineage>
</organism>
<reference evidence="8 9" key="1">
    <citation type="submission" date="2016-03" db="EMBL/GenBank/DDBJ databases">
        <title>Photobacterium proteolyticum sp. nov. a protease producing bacterium isolated from ocean sediments of Laizhou Bay.</title>
        <authorList>
            <person name="Li Y."/>
        </authorList>
    </citation>
    <scope>NUCLEOTIDE SEQUENCE [LARGE SCALE GENOMIC DNA]</scope>
    <source>
        <strain evidence="8 9">R-40508</strain>
    </source>
</reference>
<dbReference type="RefSeq" id="WP_068328490.1">
    <property type="nucleotide sequence ID" value="NZ_LVHF01000012.1"/>
</dbReference>
<dbReference type="GO" id="GO:0009341">
    <property type="term" value="C:beta-galactosidase complex"/>
    <property type="evidence" value="ECO:0007669"/>
    <property type="project" value="InterPro"/>
</dbReference>
<dbReference type="InterPro" id="IPR006101">
    <property type="entry name" value="Glyco_hydro_2"/>
</dbReference>
<dbReference type="Pfam" id="PF16353">
    <property type="entry name" value="LacZ_4"/>
    <property type="match status" value="1"/>
</dbReference>
<comment type="catalytic activity">
    <reaction evidence="1">
        <text>Hydrolysis of terminal non-reducing beta-D-galactose residues in beta-D-galactosides.</text>
        <dbReference type="EC" id="3.2.1.23"/>
    </reaction>
</comment>
<dbReference type="PANTHER" id="PTHR46323">
    <property type="entry name" value="BETA-GALACTOSIDASE"/>
    <property type="match status" value="1"/>
</dbReference>
<dbReference type="InterPro" id="IPR006102">
    <property type="entry name" value="Ig-like_GH2"/>
</dbReference>
<dbReference type="SUPFAM" id="SSF74650">
    <property type="entry name" value="Galactose mutarotase-like"/>
    <property type="match status" value="1"/>
</dbReference>
<dbReference type="SUPFAM" id="SSF49303">
    <property type="entry name" value="beta-Galactosidase/glucuronidase domain"/>
    <property type="match status" value="2"/>
</dbReference>
<dbReference type="Pfam" id="PF00703">
    <property type="entry name" value="Glyco_hydro_2"/>
    <property type="match status" value="1"/>
</dbReference>
<evidence type="ECO:0000256" key="2">
    <source>
        <dbReference type="ARBA" id="ARBA00007401"/>
    </source>
</evidence>
<dbReference type="InterPro" id="IPR006104">
    <property type="entry name" value="Glyco_hydro_2_N"/>
</dbReference>
<evidence type="ECO:0000313" key="8">
    <source>
        <dbReference type="EMBL" id="OAN18235.1"/>
    </source>
</evidence>
<keyword evidence="9" id="KW-1185">Reference proteome</keyword>
<feature type="domain" description="Beta galactosidase small chain/" evidence="7">
    <location>
        <begin position="764"/>
        <end position="1051"/>
    </location>
</feature>
<comment type="caution">
    <text evidence="8">The sequence shown here is derived from an EMBL/GenBank/DDBJ whole genome shotgun (WGS) entry which is preliminary data.</text>
</comment>
<dbReference type="Pfam" id="PF02929">
    <property type="entry name" value="Bgal_small_N"/>
    <property type="match status" value="1"/>
</dbReference>
<dbReference type="GO" id="GO:0005990">
    <property type="term" value="P:lactose catabolic process"/>
    <property type="evidence" value="ECO:0007669"/>
    <property type="project" value="TreeGrafter"/>
</dbReference>
<dbReference type="PROSITE" id="PS00608">
    <property type="entry name" value="GLYCOSYL_HYDROL_F2_2"/>
    <property type="match status" value="1"/>
</dbReference>
<dbReference type="InterPro" id="IPR013783">
    <property type="entry name" value="Ig-like_fold"/>
</dbReference>
<dbReference type="SMART" id="SM01038">
    <property type="entry name" value="Bgal_small_N"/>
    <property type="match status" value="1"/>
</dbReference>
<comment type="similarity">
    <text evidence="2">Belongs to the glycosyl hydrolase 2 family.</text>
</comment>
<dbReference type="GO" id="GO:0030246">
    <property type="term" value="F:carbohydrate binding"/>
    <property type="evidence" value="ECO:0007669"/>
    <property type="project" value="InterPro"/>
</dbReference>
<dbReference type="InterPro" id="IPR014718">
    <property type="entry name" value="GH-type_carb-bd"/>
</dbReference>
<dbReference type="InterPro" id="IPR017853">
    <property type="entry name" value="GH"/>
</dbReference>
<dbReference type="SUPFAM" id="SSF51445">
    <property type="entry name" value="(Trans)glycosidases"/>
    <property type="match status" value="1"/>
</dbReference>
<dbReference type="InterPro" id="IPR036156">
    <property type="entry name" value="Beta-gal/glucu_dom_sf"/>
</dbReference>
<dbReference type="InterPro" id="IPR008979">
    <property type="entry name" value="Galactose-bd-like_sf"/>
</dbReference>
<dbReference type="InterPro" id="IPR050347">
    <property type="entry name" value="Bact_Beta-galactosidase"/>
</dbReference>
<evidence type="ECO:0000256" key="6">
    <source>
        <dbReference type="ARBA" id="ARBA00032230"/>
    </source>
</evidence>
<name>A0A178KML0_9GAMM</name>
<dbReference type="OrthoDB" id="9758603at2"/>
<dbReference type="Pfam" id="PF02836">
    <property type="entry name" value="Glyco_hydro_2_C"/>
    <property type="match status" value="1"/>
</dbReference>
<dbReference type="Gene3D" id="2.60.120.260">
    <property type="entry name" value="Galactose-binding domain-like"/>
    <property type="match status" value="1"/>
</dbReference>
<dbReference type="PRINTS" id="PR00132">
    <property type="entry name" value="GLHYDRLASE2"/>
</dbReference>
<dbReference type="EMBL" id="LVHF01000012">
    <property type="protein sequence ID" value="OAN18235.1"/>
    <property type="molecule type" value="Genomic_DNA"/>
</dbReference>
<proteinExistence type="inferred from homology"/>
<evidence type="ECO:0000256" key="4">
    <source>
        <dbReference type="ARBA" id="ARBA00022801"/>
    </source>
</evidence>
<dbReference type="InterPro" id="IPR023232">
    <property type="entry name" value="Glyco_hydro_2_AS"/>
</dbReference>
<dbReference type="Gene3D" id="3.20.20.80">
    <property type="entry name" value="Glycosidases"/>
    <property type="match status" value="1"/>
</dbReference>
<dbReference type="EC" id="3.2.1.23" evidence="3"/>
<dbReference type="PANTHER" id="PTHR46323:SF2">
    <property type="entry name" value="BETA-GALACTOSIDASE"/>
    <property type="match status" value="1"/>
</dbReference>
<dbReference type="Pfam" id="PF02837">
    <property type="entry name" value="Glyco_hydro_2_N"/>
    <property type="match status" value="1"/>
</dbReference>
<gene>
    <name evidence="8" type="ORF">A3K86_04880</name>
</gene>
<evidence type="ECO:0000256" key="3">
    <source>
        <dbReference type="ARBA" id="ARBA00012756"/>
    </source>
</evidence>
<dbReference type="Proteomes" id="UP000078503">
    <property type="component" value="Unassembled WGS sequence"/>
</dbReference>
<dbReference type="AlphaFoldDB" id="A0A178KML0"/>
<dbReference type="Gene3D" id="2.60.40.10">
    <property type="entry name" value="Immunoglobulins"/>
    <property type="match status" value="2"/>
</dbReference>
<dbReference type="Gene3D" id="2.70.98.10">
    <property type="match status" value="1"/>
</dbReference>
<protein>
    <recommendedName>
        <fullName evidence="3">beta-galactosidase</fullName>
        <ecNumber evidence="3">3.2.1.23</ecNumber>
    </recommendedName>
    <alternativeName>
        <fullName evidence="6">Lactase</fullName>
    </alternativeName>
</protein>
<dbReference type="InterPro" id="IPR032312">
    <property type="entry name" value="LacZ_4"/>
</dbReference>